<accession>A0AAW9DKK6</accession>
<gene>
    <name evidence="1" type="ORF">SIL87_00430</name>
</gene>
<proteinExistence type="predicted"/>
<protein>
    <submittedName>
        <fullName evidence="1">Uncharacterized protein</fullName>
    </submittedName>
</protein>
<keyword evidence="2" id="KW-1185">Reference proteome</keyword>
<reference evidence="1 2" key="1">
    <citation type="submission" date="2023-11" db="EMBL/GenBank/DDBJ databases">
        <title>MicrobeMod: A computational toolkit for identifying prokaryotic methylation and restriction-modification with nanopore sequencing.</title>
        <authorList>
            <person name="Crits-Christoph A."/>
            <person name="Kang S.C."/>
            <person name="Lee H."/>
            <person name="Ostrov N."/>
        </authorList>
    </citation>
    <scope>NUCLEOTIDE SEQUENCE [LARGE SCALE GENOMIC DNA]</scope>
    <source>
        <strain evidence="1 2">DSMZ 700</strain>
    </source>
</reference>
<sequence>MLAWLPPDRLGKRTWLEDLIVAIILKVSEVSMIRVPGSDQLHEQPNSGRGEKPIAPDDLRFSADSAVSLSLFGKQVVRQKPGATQAWLARHRKEDLAADAELTLLYGMHIHADIDVRYQETSCEALQLFTLGPAIDAAEEACATTKLEMSFLPVADHRGYLRFRVSGLYDPFRHNCFGCACRDIGIGRTDQAVEVAILDMIGVDRHQGSDADIGQLLDDVGAAPAEAGKSDDGITQDALGIGNYMKFYAAFTIVRERTLYGTPP</sequence>
<organism evidence="1 2">
    <name type="scientific">Acidiphilium acidophilum</name>
    <name type="common">Thiobacillus acidophilus</name>
    <dbReference type="NCBI Taxonomy" id="76588"/>
    <lineage>
        <taxon>Bacteria</taxon>
        <taxon>Pseudomonadati</taxon>
        <taxon>Pseudomonadota</taxon>
        <taxon>Alphaproteobacteria</taxon>
        <taxon>Acetobacterales</taxon>
        <taxon>Acidocellaceae</taxon>
        <taxon>Acidiphilium</taxon>
    </lineage>
</organism>
<dbReference type="EMBL" id="JAWXYB010000001">
    <property type="protein sequence ID" value="MDX5929236.1"/>
    <property type="molecule type" value="Genomic_DNA"/>
</dbReference>
<dbReference type="Proteomes" id="UP001279553">
    <property type="component" value="Unassembled WGS sequence"/>
</dbReference>
<evidence type="ECO:0000313" key="2">
    <source>
        <dbReference type="Proteomes" id="UP001279553"/>
    </source>
</evidence>
<comment type="caution">
    <text evidence="1">The sequence shown here is derived from an EMBL/GenBank/DDBJ whole genome shotgun (WGS) entry which is preliminary data.</text>
</comment>
<evidence type="ECO:0000313" key="1">
    <source>
        <dbReference type="EMBL" id="MDX5929236.1"/>
    </source>
</evidence>
<dbReference type="AlphaFoldDB" id="A0AAW9DKK6"/>
<name>A0AAW9DKK6_ACIAO</name>